<evidence type="ECO:0000256" key="1">
    <source>
        <dbReference type="SAM" id="Phobius"/>
    </source>
</evidence>
<dbReference type="eggNOG" id="arCOG03920">
    <property type="taxonomic scope" value="Archaea"/>
</dbReference>
<dbReference type="InterPro" id="IPR045466">
    <property type="entry name" value="DUF6498"/>
</dbReference>
<dbReference type="Pfam" id="PF20108">
    <property type="entry name" value="DUF6498"/>
    <property type="match status" value="1"/>
</dbReference>
<dbReference type="OrthoDB" id="169315at2157"/>
<protein>
    <submittedName>
        <fullName evidence="2">Uncharacterized protein</fullName>
    </submittedName>
</protein>
<organism evidence="2 3">
    <name type="scientific">Natronorubrum tibetense GA33</name>
    <dbReference type="NCBI Taxonomy" id="1114856"/>
    <lineage>
        <taxon>Archaea</taxon>
        <taxon>Methanobacteriati</taxon>
        <taxon>Methanobacteriota</taxon>
        <taxon>Stenosarchaea group</taxon>
        <taxon>Halobacteria</taxon>
        <taxon>Halobacteriales</taxon>
        <taxon>Natrialbaceae</taxon>
        <taxon>Natronorubrum</taxon>
    </lineage>
</organism>
<evidence type="ECO:0000313" key="2">
    <source>
        <dbReference type="EMBL" id="ELY35882.1"/>
    </source>
</evidence>
<dbReference type="PATRIC" id="fig|1114856.3.peg.4581"/>
<name>L9VFY7_9EURY</name>
<keyword evidence="3" id="KW-1185">Reference proteome</keyword>
<keyword evidence="1" id="KW-0812">Transmembrane</keyword>
<feature type="transmembrane region" description="Helical" evidence="1">
    <location>
        <begin position="428"/>
        <end position="449"/>
    </location>
</feature>
<dbReference type="RefSeq" id="WP_006092737.1">
    <property type="nucleotide sequence ID" value="NZ_AOHW01000053.1"/>
</dbReference>
<accession>L9VFY7</accession>
<feature type="transmembrane region" description="Helical" evidence="1">
    <location>
        <begin position="461"/>
        <end position="479"/>
    </location>
</feature>
<dbReference type="AlphaFoldDB" id="L9VFY7"/>
<feature type="transmembrane region" description="Helical" evidence="1">
    <location>
        <begin position="16"/>
        <end position="35"/>
    </location>
</feature>
<reference evidence="2 3" key="1">
    <citation type="journal article" date="2014" name="PLoS Genet.">
        <title>Phylogenetically driven sequencing of extremely halophilic archaea reveals strategies for static and dynamic osmo-response.</title>
        <authorList>
            <person name="Becker E.A."/>
            <person name="Seitzer P.M."/>
            <person name="Tritt A."/>
            <person name="Larsen D."/>
            <person name="Krusor M."/>
            <person name="Yao A.I."/>
            <person name="Wu D."/>
            <person name="Madern D."/>
            <person name="Eisen J.A."/>
            <person name="Darling A.E."/>
            <person name="Facciotti M.T."/>
        </authorList>
    </citation>
    <scope>NUCLEOTIDE SEQUENCE [LARGE SCALE GENOMIC DNA]</scope>
    <source>
        <strain evidence="2 3">GA33</strain>
    </source>
</reference>
<evidence type="ECO:0000313" key="3">
    <source>
        <dbReference type="Proteomes" id="UP000011599"/>
    </source>
</evidence>
<feature type="transmembrane region" description="Helical" evidence="1">
    <location>
        <begin position="179"/>
        <end position="205"/>
    </location>
</feature>
<feature type="transmembrane region" description="Helical" evidence="1">
    <location>
        <begin position="307"/>
        <end position="332"/>
    </location>
</feature>
<feature type="transmembrane region" description="Helical" evidence="1">
    <location>
        <begin position="268"/>
        <end position="301"/>
    </location>
</feature>
<proteinExistence type="predicted"/>
<feature type="transmembrane region" description="Helical" evidence="1">
    <location>
        <begin position="104"/>
        <end position="127"/>
    </location>
</feature>
<sequence>MRFPRPPDRRGDPDDFRPILLANLLPLAGVLWLGWEPATLVFVYGLEILLSLVLAGGKALFAQRPPPTERDGVVSVSEASLTAKRGSVRVSDSLPPIYPRNVPFALGVIGGLVLYGVFLVVVLSLTLESGSELTRPDVLLGIGALVGGQLLETRRQYFGRREYERVSPYAVVETPARQLFVLVFVLIPLAPALGSTGVLAVVICLKLLVEWSSFRASHDTGTESAANRFVARFVGWFAGPTESAAERDPVRAPETPPDERIRPARNALLLEGALLSIWTVAFFLPFFGTMWLFIVLAITAWSGSMLLFWLGVAASALLLVVALGIRIVTHYLEYGTLEYQRRGDYIVAYDRVLEEPQWASSIYRLRDVTVVGDRVTDRVLGTRTIRATTGIRSTETERRLGPVADPERLVEVFELPVATTDLEPVNRLIAAASGILAVAIVLSAGAFLVAPGVTMGARLDALVYVPFLMLVPAGLWKLACRSSE</sequence>
<dbReference type="EMBL" id="AOHW01000053">
    <property type="protein sequence ID" value="ELY35882.1"/>
    <property type="molecule type" value="Genomic_DNA"/>
</dbReference>
<keyword evidence="1" id="KW-0472">Membrane</keyword>
<keyword evidence="1" id="KW-1133">Transmembrane helix</keyword>
<feature type="transmembrane region" description="Helical" evidence="1">
    <location>
        <begin position="41"/>
        <end position="61"/>
    </location>
</feature>
<comment type="caution">
    <text evidence="2">The sequence shown here is derived from an EMBL/GenBank/DDBJ whole genome shotgun (WGS) entry which is preliminary data.</text>
</comment>
<gene>
    <name evidence="2" type="ORF">C496_22174</name>
</gene>
<dbReference type="Proteomes" id="UP000011599">
    <property type="component" value="Unassembled WGS sequence"/>
</dbReference>